<evidence type="ECO:0000256" key="6">
    <source>
        <dbReference type="ARBA" id="ARBA00049185"/>
    </source>
</evidence>
<dbReference type="PANTHER" id="PTHR46383">
    <property type="entry name" value="ASPARTATE AMINOTRANSFERASE"/>
    <property type="match status" value="1"/>
</dbReference>
<dbReference type="InterPro" id="IPR004838">
    <property type="entry name" value="NHTrfase_class1_PyrdxlP-BS"/>
</dbReference>
<evidence type="ECO:0000256" key="4">
    <source>
        <dbReference type="ARBA" id="ARBA00022679"/>
    </source>
</evidence>
<comment type="cofactor">
    <cofactor evidence="1 7">
        <name>pyridoxal 5'-phosphate</name>
        <dbReference type="ChEBI" id="CHEBI:597326"/>
    </cofactor>
</comment>
<comment type="catalytic activity">
    <reaction evidence="6">
        <text>L-aspartate + 2-oxoglutarate = oxaloacetate + L-glutamate</text>
        <dbReference type="Rhea" id="RHEA:21824"/>
        <dbReference type="ChEBI" id="CHEBI:16452"/>
        <dbReference type="ChEBI" id="CHEBI:16810"/>
        <dbReference type="ChEBI" id="CHEBI:29985"/>
        <dbReference type="ChEBI" id="CHEBI:29991"/>
        <dbReference type="EC" id="2.6.1.1"/>
    </reaction>
</comment>
<evidence type="ECO:0000259" key="8">
    <source>
        <dbReference type="Pfam" id="PF00155"/>
    </source>
</evidence>
<dbReference type="Pfam" id="PF00155">
    <property type="entry name" value="Aminotran_1_2"/>
    <property type="match status" value="1"/>
</dbReference>
<keyword evidence="3 7" id="KW-0032">Aminotransferase</keyword>
<evidence type="ECO:0000256" key="7">
    <source>
        <dbReference type="RuleBase" id="RU000481"/>
    </source>
</evidence>
<evidence type="ECO:0000256" key="2">
    <source>
        <dbReference type="ARBA" id="ARBA00007441"/>
    </source>
</evidence>
<evidence type="ECO:0000256" key="5">
    <source>
        <dbReference type="ARBA" id="ARBA00022898"/>
    </source>
</evidence>
<dbReference type="GO" id="GO:0030170">
    <property type="term" value="F:pyridoxal phosphate binding"/>
    <property type="evidence" value="ECO:0007669"/>
    <property type="project" value="InterPro"/>
</dbReference>
<dbReference type="PANTHER" id="PTHR46383:SF2">
    <property type="entry name" value="AMINOTRANSFERASE"/>
    <property type="match status" value="1"/>
</dbReference>
<dbReference type="PROSITE" id="PS00105">
    <property type="entry name" value="AA_TRANSFER_CLASS_1"/>
    <property type="match status" value="1"/>
</dbReference>
<dbReference type="AlphaFoldDB" id="A0A975FZB2"/>
<keyword evidence="5" id="KW-0663">Pyridoxal phosphate</keyword>
<keyword evidence="4 7" id="KW-0808">Transferase</keyword>
<dbReference type="SUPFAM" id="SSF53383">
    <property type="entry name" value="PLP-dependent transferases"/>
    <property type="match status" value="1"/>
</dbReference>
<reference evidence="9" key="1">
    <citation type="submission" date="2021-04" db="EMBL/GenBank/DDBJ databases">
        <title>The complete genome sequence of Caulobacter sp. S6.</title>
        <authorList>
            <person name="Tang Y."/>
            <person name="Ouyang W."/>
            <person name="Liu Q."/>
            <person name="Huang B."/>
            <person name="Guo Z."/>
            <person name="Lei P."/>
        </authorList>
    </citation>
    <scope>NUCLEOTIDE SEQUENCE</scope>
    <source>
        <strain evidence="9">S6</strain>
    </source>
</reference>
<sequence>MPVSRRGEIPPFVVMEVAKAAVELERAGRPVFHLEVGQPSTPAPQTALAAARRALDEDILGYTLATGVHRLRARIAEHYRRVHGIEIPIERIVATTGSSGGFLLAFLAAFDGKGRVAIAAPSYPCYRNILGALDVEVVAVPCGPETRYQLTPALIEEAARVHGAFDGVIVASPSNPTGSIISEPDMRALSGYCRAARMTLISDEIYQGIQYDIPVVTAAALDEEAIVLNSFSKYFSMTGWRIGWMITPPTLLRSVEKLAQNFFISPPTISQLAASAAFDATEELDGHVRRYRANHDIVMAALPSLGINQYAPPDGAFYVYADVSHLTDDSVKFCADLLQATGVAITPGVDFDVERGHRTIRISYCTSTGAVTEAMERLKAYCAERG</sequence>
<accession>A0A975FZB2</accession>
<dbReference type="GO" id="GO:0004069">
    <property type="term" value="F:L-aspartate:2-oxoglutarate aminotransferase activity"/>
    <property type="evidence" value="ECO:0007669"/>
    <property type="project" value="UniProtKB-EC"/>
</dbReference>
<dbReference type="InterPro" id="IPR004839">
    <property type="entry name" value="Aminotransferase_I/II_large"/>
</dbReference>
<keyword evidence="10" id="KW-1185">Reference proteome</keyword>
<gene>
    <name evidence="9" type="ORF">KCG34_24975</name>
</gene>
<dbReference type="CDD" id="cd00609">
    <property type="entry name" value="AAT_like"/>
    <property type="match status" value="1"/>
</dbReference>
<evidence type="ECO:0000256" key="1">
    <source>
        <dbReference type="ARBA" id="ARBA00001933"/>
    </source>
</evidence>
<dbReference type="InterPro" id="IPR015424">
    <property type="entry name" value="PyrdxlP-dep_Trfase"/>
</dbReference>
<name>A0A975FZB2_9CAUL</name>
<evidence type="ECO:0000313" key="9">
    <source>
        <dbReference type="EMBL" id="QUD88243.1"/>
    </source>
</evidence>
<evidence type="ECO:0000313" key="10">
    <source>
        <dbReference type="Proteomes" id="UP000676409"/>
    </source>
</evidence>
<dbReference type="Gene3D" id="3.40.640.10">
    <property type="entry name" value="Type I PLP-dependent aspartate aminotransferase-like (Major domain)"/>
    <property type="match status" value="1"/>
</dbReference>
<evidence type="ECO:0000256" key="3">
    <source>
        <dbReference type="ARBA" id="ARBA00022576"/>
    </source>
</evidence>
<organism evidence="9 10">
    <name type="scientific">Phenylobacterium montanum</name>
    <dbReference type="NCBI Taxonomy" id="2823693"/>
    <lineage>
        <taxon>Bacteria</taxon>
        <taxon>Pseudomonadati</taxon>
        <taxon>Pseudomonadota</taxon>
        <taxon>Alphaproteobacteria</taxon>
        <taxon>Caulobacterales</taxon>
        <taxon>Caulobacteraceae</taxon>
        <taxon>Phenylobacterium</taxon>
    </lineage>
</organism>
<dbReference type="InterPro" id="IPR050596">
    <property type="entry name" value="AspAT/PAT-like"/>
</dbReference>
<dbReference type="KEGG" id="caul:KCG34_24975"/>
<dbReference type="EC" id="2.6.1.-" evidence="7"/>
<feature type="domain" description="Aminotransferase class I/classII large" evidence="8">
    <location>
        <begin position="31"/>
        <end position="378"/>
    </location>
</feature>
<dbReference type="Proteomes" id="UP000676409">
    <property type="component" value="Chromosome"/>
</dbReference>
<proteinExistence type="inferred from homology"/>
<dbReference type="EMBL" id="CP073078">
    <property type="protein sequence ID" value="QUD88243.1"/>
    <property type="molecule type" value="Genomic_DNA"/>
</dbReference>
<dbReference type="GO" id="GO:0006520">
    <property type="term" value="P:amino acid metabolic process"/>
    <property type="evidence" value="ECO:0007669"/>
    <property type="project" value="InterPro"/>
</dbReference>
<dbReference type="RefSeq" id="WP_211938294.1">
    <property type="nucleotide sequence ID" value="NZ_CP073078.1"/>
</dbReference>
<comment type="similarity">
    <text evidence="2 7">Belongs to the class-I pyridoxal-phosphate-dependent aminotransferase family.</text>
</comment>
<protein>
    <recommendedName>
        <fullName evidence="7">Aminotransferase</fullName>
        <ecNumber evidence="7">2.6.1.-</ecNumber>
    </recommendedName>
</protein>
<dbReference type="InterPro" id="IPR015421">
    <property type="entry name" value="PyrdxlP-dep_Trfase_major"/>
</dbReference>